<organism evidence="1 2">
    <name type="scientific">Cnemophilus loriae</name>
    <name type="common">Loria's bird-of-paradise</name>
    <dbReference type="NCBI Taxonomy" id="254448"/>
    <lineage>
        <taxon>Eukaryota</taxon>
        <taxon>Metazoa</taxon>
        <taxon>Chordata</taxon>
        <taxon>Craniata</taxon>
        <taxon>Vertebrata</taxon>
        <taxon>Euteleostomi</taxon>
        <taxon>Archelosauria</taxon>
        <taxon>Archosauria</taxon>
        <taxon>Dinosauria</taxon>
        <taxon>Saurischia</taxon>
        <taxon>Theropoda</taxon>
        <taxon>Coelurosauria</taxon>
        <taxon>Aves</taxon>
        <taxon>Neognathae</taxon>
        <taxon>Neoaves</taxon>
        <taxon>Telluraves</taxon>
        <taxon>Australaves</taxon>
        <taxon>Passeriformes</taxon>
        <taxon>Corvoidea</taxon>
        <taxon>Corvidae</taxon>
        <taxon>Cnemophilus</taxon>
    </lineage>
</organism>
<evidence type="ECO:0000313" key="2">
    <source>
        <dbReference type="Proteomes" id="UP000517678"/>
    </source>
</evidence>
<name>A0A7K8ACT1_9CORV</name>
<keyword evidence="2" id="KW-1185">Reference proteome</keyword>
<dbReference type="GO" id="GO:0000801">
    <property type="term" value="C:central element"/>
    <property type="evidence" value="ECO:0007669"/>
    <property type="project" value="TreeGrafter"/>
</dbReference>
<protein>
    <submittedName>
        <fullName evidence="1">SYCE3 protein</fullName>
    </submittedName>
</protein>
<sequence length="83" mass="9771">MAESESQKGNCDKRRKMVENFKMDMEELLEEMEKLTVRAAWLAYDCTAIRTNPDLPNAMQRLEDVFLICKKQIEKKGQEVLME</sequence>
<dbReference type="Pfam" id="PF15191">
    <property type="entry name" value="Synaptonemal_3"/>
    <property type="match status" value="1"/>
</dbReference>
<dbReference type="PANTHER" id="PTHR36686">
    <property type="entry name" value="SYNAPTONEMAL COMPLEX CENTRAL ELEMENT PROTEIN 3"/>
    <property type="match status" value="1"/>
</dbReference>
<dbReference type="InterPro" id="IPR028145">
    <property type="entry name" value="Synaptonemal_3"/>
</dbReference>
<comment type="caution">
    <text evidence="1">The sequence shown here is derived from an EMBL/GenBank/DDBJ whole genome shotgun (WGS) entry which is preliminary data.</text>
</comment>
<evidence type="ECO:0000313" key="1">
    <source>
        <dbReference type="EMBL" id="NXB00505.1"/>
    </source>
</evidence>
<dbReference type="GO" id="GO:0007130">
    <property type="term" value="P:synaptonemal complex assembly"/>
    <property type="evidence" value="ECO:0007669"/>
    <property type="project" value="InterPro"/>
</dbReference>
<gene>
    <name evidence="1" type="primary">Syce3</name>
    <name evidence="1" type="ORF">CNELOR_R08790</name>
</gene>
<proteinExistence type="predicted"/>
<accession>A0A7K8ACT1</accession>
<dbReference type="GO" id="GO:0007283">
    <property type="term" value="P:spermatogenesis"/>
    <property type="evidence" value="ECO:0007669"/>
    <property type="project" value="InterPro"/>
</dbReference>
<dbReference type="Proteomes" id="UP000517678">
    <property type="component" value="Unassembled WGS sequence"/>
</dbReference>
<dbReference type="EMBL" id="VZTF01001132">
    <property type="protein sequence ID" value="NXB00505.1"/>
    <property type="molecule type" value="Genomic_DNA"/>
</dbReference>
<dbReference type="PANTHER" id="PTHR36686:SF1">
    <property type="entry name" value="SYNAPTONEMAL COMPLEX CENTRAL ELEMENT PROTEIN 3"/>
    <property type="match status" value="1"/>
</dbReference>
<feature type="non-terminal residue" evidence="1">
    <location>
        <position position="83"/>
    </location>
</feature>
<dbReference type="GO" id="GO:0007131">
    <property type="term" value="P:reciprocal meiotic recombination"/>
    <property type="evidence" value="ECO:0007669"/>
    <property type="project" value="InterPro"/>
</dbReference>
<dbReference type="AlphaFoldDB" id="A0A7K8ACT1"/>
<feature type="non-terminal residue" evidence="1">
    <location>
        <position position="1"/>
    </location>
</feature>
<reference evidence="1 2" key="1">
    <citation type="submission" date="2019-09" db="EMBL/GenBank/DDBJ databases">
        <title>Bird 10,000 Genomes (B10K) Project - Family phase.</title>
        <authorList>
            <person name="Zhang G."/>
        </authorList>
    </citation>
    <scope>NUCLEOTIDE SEQUENCE [LARGE SCALE GENOMIC DNA]</scope>
    <source>
        <strain evidence="1">B10K-DU-029-38</strain>
        <tissue evidence="1">Muscle</tissue>
    </source>
</reference>